<dbReference type="InterPro" id="IPR045122">
    <property type="entry name" value="Csc1-like"/>
</dbReference>
<feature type="transmembrane region" description="Helical" evidence="5">
    <location>
        <begin position="655"/>
        <end position="674"/>
    </location>
</feature>
<keyword evidence="5" id="KW-0472">Membrane</keyword>
<feature type="transmembrane region" description="Helical" evidence="5">
    <location>
        <begin position="774"/>
        <end position="795"/>
    </location>
</feature>
<feature type="domain" description="CSC1/OSCA1-like 7TM region" evidence="6">
    <location>
        <begin position="530"/>
        <end position="794"/>
    </location>
</feature>
<dbReference type="PANTHER" id="PTHR13018:SF104">
    <property type="entry name" value="ERD (EARLY-RESPONSIVE TO DEHYDRATION STRESS) FAMILY PROTEIN"/>
    <property type="match status" value="1"/>
</dbReference>
<evidence type="ECO:0000313" key="8">
    <source>
        <dbReference type="EMBL" id="KAF2594617.1"/>
    </source>
</evidence>
<keyword evidence="3" id="KW-0407">Ion channel</keyword>
<evidence type="ECO:0000256" key="1">
    <source>
        <dbReference type="ARBA" id="ARBA00022837"/>
    </source>
</evidence>
<organism evidence="8">
    <name type="scientific">Brassica cretica</name>
    <name type="common">Mustard</name>
    <dbReference type="NCBI Taxonomy" id="69181"/>
    <lineage>
        <taxon>Eukaryota</taxon>
        <taxon>Viridiplantae</taxon>
        <taxon>Streptophyta</taxon>
        <taxon>Embryophyta</taxon>
        <taxon>Tracheophyta</taxon>
        <taxon>Spermatophyta</taxon>
        <taxon>Magnoliopsida</taxon>
        <taxon>eudicotyledons</taxon>
        <taxon>Gunneridae</taxon>
        <taxon>Pentapetalae</taxon>
        <taxon>rosids</taxon>
        <taxon>malvids</taxon>
        <taxon>Brassicales</taxon>
        <taxon>Brassicaceae</taxon>
        <taxon>Brassiceae</taxon>
        <taxon>Brassica</taxon>
    </lineage>
</organism>
<feature type="transmembrane region" description="Helical" evidence="5">
    <location>
        <begin position="801"/>
        <end position="820"/>
    </location>
</feature>
<dbReference type="PANTHER" id="PTHR13018">
    <property type="entry name" value="PROBABLE MEMBRANE PROTEIN DUF221-RELATED"/>
    <property type="match status" value="1"/>
</dbReference>
<feature type="transmembrane region" description="Helical" evidence="5">
    <location>
        <begin position="294"/>
        <end position="315"/>
    </location>
</feature>
<dbReference type="GO" id="GO:0005227">
    <property type="term" value="F:calcium-activated cation channel activity"/>
    <property type="evidence" value="ECO:0007669"/>
    <property type="project" value="InterPro"/>
</dbReference>
<keyword evidence="1" id="KW-0106">Calcium</keyword>
<feature type="region of interest" description="Disordered" evidence="4">
    <location>
        <begin position="1"/>
        <end position="27"/>
    </location>
</feature>
<feature type="transmembrane region" description="Helical" evidence="5">
    <location>
        <begin position="252"/>
        <end position="273"/>
    </location>
</feature>
<keyword evidence="5" id="KW-1133">Transmembrane helix</keyword>
<keyword evidence="2" id="KW-0813">Transport</keyword>
<evidence type="ECO:0000259" key="7">
    <source>
        <dbReference type="Pfam" id="PF14703"/>
    </source>
</evidence>
<name>A0A8S9KLF9_BRACR</name>
<keyword evidence="5" id="KW-0812">Transmembrane</keyword>
<sequence>MDTGGFSRTNHESNTQKLEIEPSPSDDHQFHSMNALEILRETVRILRYNLAAFTLTLLLLICPVSAILLPNLLVDQSVVNSLTIRLVLLAKSSGLPLLPFVRNSCQKFSETAVSSAACFPLFVTLSLLSRAAVVYSVDCTYSRRKVVAAKFVVIMQRLWKRLVFTYLWVCVVIVVCLTSFCVFLVAVCSSFYVLGFSPDFNAYGAIFIGLGFSVVFANVIIICNTTIVISILEDVSGPRALVRANDLIKGQTQVGLLIFLGSTIGLTFVEGLFEHRVKILSYGDGSSRIWEGPLLVVMYSFVVLIDTMMSAVFYFSCRSYSMEAVEALEASGGGTQPIMEMEFRYIGMKRIEHFHSSKPQPNQFTILVRNVPSSDGATVSDTVDRFFRENHSSTYMSHVVIHRTSKLRSVVDNAKKLYKKVHHKKQADPQRVKKTPMRFFSRKDTPEGHYEKVLQELEHNIRLGQAEVSSPGKEVRAAFVSFKSRYGAAMALHMPQSVNPTYWLTEPAPEPHDVHWPFFSASFMQKWISKIVIAFACLILTALFLVPVVLVQGLTNLSALEYFFPFLTLILSMKIVSQIITGYLPSLILQTSLKVVPPIMEFLSSFQGHICHSDIQKSACNKVIWFTIWNVFFATVFSGSAFYKLSVILDPKEILFKLAVAVPAQASFFIAYVVTTGWTDTLTELFRVVPFMVSYVKRSLEPTEEEFEVPPMRYHRDTPRVLFFGLLGITYFFLAPLILPFIFLYFVLAYIIYRNQFINVYEPKYETGGMFWPMIHYTMIFSLVLMHGIAIGLFALKKMELATYLLIPLPVFTLLFNEFCRKRFMPIFTAYPAEVLTKRDREDQNDPRMGEFYDNLVSAYQDPALRPLRFSGSRNDSLTSPLLSSTSSEV</sequence>
<feature type="transmembrane region" description="Helical" evidence="5">
    <location>
        <begin position="206"/>
        <end position="232"/>
    </location>
</feature>
<accession>A0A8S9KLF9</accession>
<dbReference type="Pfam" id="PF14703">
    <property type="entry name" value="PHM7_cyt"/>
    <property type="match status" value="1"/>
</dbReference>
<proteinExistence type="predicted"/>
<dbReference type="AlphaFoldDB" id="A0A8S9KLF9"/>
<feature type="region of interest" description="Disordered" evidence="4">
    <location>
        <begin position="871"/>
        <end position="890"/>
    </location>
</feature>
<reference evidence="8" key="1">
    <citation type="submission" date="2019-12" db="EMBL/GenBank/DDBJ databases">
        <title>Genome sequencing and annotation of Brassica cretica.</title>
        <authorList>
            <person name="Studholme D.J."/>
            <person name="Sarris P.F."/>
        </authorList>
    </citation>
    <scope>NUCLEOTIDE SEQUENCE</scope>
    <source>
        <strain evidence="8">PFS-102/07</strain>
        <tissue evidence="8">Leaf</tissue>
    </source>
</reference>
<feature type="transmembrane region" description="Helical" evidence="5">
    <location>
        <begin position="527"/>
        <end position="550"/>
    </location>
</feature>
<evidence type="ECO:0000259" key="6">
    <source>
        <dbReference type="Pfam" id="PF02714"/>
    </source>
</evidence>
<feature type="transmembrane region" description="Helical" evidence="5">
    <location>
        <begin position="166"/>
        <end position="194"/>
    </location>
</feature>
<dbReference type="EMBL" id="QGKY02000164">
    <property type="protein sequence ID" value="KAF2594617.1"/>
    <property type="molecule type" value="Genomic_DNA"/>
</dbReference>
<protein>
    <recommendedName>
        <fullName evidence="9">CSC1/OSCA1-like 7TM region domain-containing protein</fullName>
    </recommendedName>
</protein>
<feature type="domain" description="CSC1/OSCA1-like cytosolic" evidence="7">
    <location>
        <begin position="363"/>
        <end position="517"/>
    </location>
</feature>
<dbReference type="GO" id="GO:0005886">
    <property type="term" value="C:plasma membrane"/>
    <property type="evidence" value="ECO:0007669"/>
    <property type="project" value="TreeGrafter"/>
</dbReference>
<dbReference type="InterPro" id="IPR027815">
    <property type="entry name" value="CSC1/OSCA1-like_cyt"/>
</dbReference>
<keyword evidence="2" id="KW-0406">Ion transport</keyword>
<feature type="transmembrane region" description="Helical" evidence="5">
    <location>
        <begin position="623"/>
        <end position="643"/>
    </location>
</feature>
<feature type="compositionally biased region" description="Low complexity" evidence="4">
    <location>
        <begin position="877"/>
        <end position="890"/>
    </location>
</feature>
<feature type="transmembrane region" description="Helical" evidence="5">
    <location>
        <begin position="50"/>
        <end position="70"/>
    </location>
</feature>
<feature type="transmembrane region" description="Helical" evidence="5">
    <location>
        <begin position="113"/>
        <end position="135"/>
    </location>
</feature>
<evidence type="ECO:0000256" key="5">
    <source>
        <dbReference type="SAM" id="Phobius"/>
    </source>
</evidence>
<dbReference type="Pfam" id="PF02714">
    <property type="entry name" value="RSN1_7TM"/>
    <property type="match status" value="1"/>
</dbReference>
<feature type="compositionally biased region" description="Polar residues" evidence="4">
    <location>
        <begin position="1"/>
        <end position="17"/>
    </location>
</feature>
<comment type="caution">
    <text evidence="8">The sequence shown here is derived from an EMBL/GenBank/DDBJ whole genome shotgun (WGS) entry which is preliminary data.</text>
</comment>
<dbReference type="InterPro" id="IPR003864">
    <property type="entry name" value="CSC1/OSCA1-like_7TM"/>
</dbReference>
<evidence type="ECO:0008006" key="9">
    <source>
        <dbReference type="Google" id="ProtNLM"/>
    </source>
</evidence>
<evidence type="ECO:0000256" key="4">
    <source>
        <dbReference type="SAM" id="MobiDB-lite"/>
    </source>
</evidence>
<gene>
    <name evidence="8" type="ORF">F2Q70_00045138</name>
</gene>
<evidence type="ECO:0000256" key="2">
    <source>
        <dbReference type="ARBA" id="ARBA00023065"/>
    </source>
</evidence>
<feature type="transmembrane region" description="Helical" evidence="5">
    <location>
        <begin position="721"/>
        <end position="753"/>
    </location>
</feature>
<evidence type="ECO:0000256" key="3">
    <source>
        <dbReference type="ARBA" id="ARBA00023303"/>
    </source>
</evidence>